<sequence>MIQNIEIVMIAVFVLGIMLSMCLDIFKRNKSVVQSAYLRAMQQPAVQRDQRAAQPKKEQPVTAPPVPSAPAAVYPMYVDCSQPSALAGNPGVSSQA</sequence>
<accession>A0A430J3S9</accession>
<feature type="region of interest" description="Disordered" evidence="1">
    <location>
        <begin position="47"/>
        <end position="67"/>
    </location>
</feature>
<comment type="caution">
    <text evidence="3">The sequence shown here is derived from an EMBL/GenBank/DDBJ whole genome shotgun (WGS) entry which is preliminary data.</text>
</comment>
<dbReference type="AlphaFoldDB" id="A0A430J3S9"/>
<gene>
    <name evidence="3" type="ORF">EJQ19_31445</name>
</gene>
<reference evidence="3 4" key="1">
    <citation type="submission" date="2018-12" db="EMBL/GenBank/DDBJ databases">
        <title>Bacillus ochoae sp. nov., Paenibacillus whitsoniae sp. nov., Paenibacillus spiritus sp. nov. Isolated from the Mars Exploration Rover during spacecraft assembly.</title>
        <authorList>
            <person name="Seuylemezian A."/>
            <person name="Vaishampayan P."/>
        </authorList>
    </citation>
    <scope>NUCLEOTIDE SEQUENCE [LARGE SCALE GENOMIC DNA]</scope>
    <source>
        <strain evidence="3 4">MER 54</strain>
    </source>
</reference>
<dbReference type="Proteomes" id="UP000276128">
    <property type="component" value="Unassembled WGS sequence"/>
</dbReference>
<name>A0A430J3S9_9BACL</name>
<evidence type="ECO:0000313" key="4">
    <source>
        <dbReference type="Proteomes" id="UP000276128"/>
    </source>
</evidence>
<keyword evidence="2" id="KW-0472">Membrane</keyword>
<dbReference type="EMBL" id="RXHU01000158">
    <property type="protein sequence ID" value="RTE00244.1"/>
    <property type="molecule type" value="Genomic_DNA"/>
</dbReference>
<dbReference type="RefSeq" id="WP_126145147.1">
    <property type="nucleotide sequence ID" value="NZ_RXHU01000158.1"/>
</dbReference>
<evidence type="ECO:0000313" key="3">
    <source>
        <dbReference type="EMBL" id="RTE00244.1"/>
    </source>
</evidence>
<protein>
    <submittedName>
        <fullName evidence="3">Uncharacterized protein</fullName>
    </submittedName>
</protein>
<evidence type="ECO:0000256" key="1">
    <source>
        <dbReference type="SAM" id="MobiDB-lite"/>
    </source>
</evidence>
<feature type="compositionally biased region" description="Basic and acidic residues" evidence="1">
    <location>
        <begin position="48"/>
        <end position="59"/>
    </location>
</feature>
<evidence type="ECO:0000256" key="2">
    <source>
        <dbReference type="SAM" id="Phobius"/>
    </source>
</evidence>
<keyword evidence="2" id="KW-0812">Transmembrane</keyword>
<keyword evidence="2" id="KW-1133">Transmembrane helix</keyword>
<feature type="transmembrane region" description="Helical" evidence="2">
    <location>
        <begin position="6"/>
        <end position="26"/>
    </location>
</feature>
<organism evidence="3 4">
    <name type="scientific">Paenibacillus whitsoniae</name>
    <dbReference type="NCBI Taxonomy" id="2496558"/>
    <lineage>
        <taxon>Bacteria</taxon>
        <taxon>Bacillati</taxon>
        <taxon>Bacillota</taxon>
        <taxon>Bacilli</taxon>
        <taxon>Bacillales</taxon>
        <taxon>Paenibacillaceae</taxon>
        <taxon>Paenibacillus</taxon>
    </lineage>
</organism>
<proteinExistence type="predicted"/>
<keyword evidence="4" id="KW-1185">Reference proteome</keyword>